<reference evidence="6 7" key="1">
    <citation type="journal article" date="2010" name="Stand. Genomic Sci.">
        <title>Complete genome sequence of Archaeoglobus profundus type strain (AV18).</title>
        <authorList>
            <person name="von Jan M."/>
            <person name="Lapidus A."/>
            <person name="Del Rio T.G."/>
            <person name="Copeland A."/>
            <person name="Tice H."/>
            <person name="Cheng J.F."/>
            <person name="Lucas S."/>
            <person name="Chen F."/>
            <person name="Nolan M."/>
            <person name="Goodwin L."/>
            <person name="Han C."/>
            <person name="Pitluck S."/>
            <person name="Liolios K."/>
            <person name="Ivanova N."/>
            <person name="Mavromatis K."/>
            <person name="Ovchinnikova G."/>
            <person name="Chertkov O."/>
            <person name="Pati A."/>
            <person name="Chen A."/>
            <person name="Palaniappan K."/>
            <person name="Land M."/>
            <person name="Hauser L."/>
            <person name="Chang Y.J."/>
            <person name="Jeffries C.D."/>
            <person name="Saunders E."/>
            <person name="Brettin T."/>
            <person name="Detter J.C."/>
            <person name="Chain P."/>
            <person name="Eichinger K."/>
            <person name="Huber H."/>
            <person name="Spring S."/>
            <person name="Rohde M."/>
            <person name="Goker M."/>
            <person name="Wirth R."/>
            <person name="Woyke T."/>
            <person name="Bristow J."/>
            <person name="Eisen J.A."/>
            <person name="Markowitz V."/>
            <person name="Hugenholtz P."/>
            <person name="Kyrpides N.C."/>
            <person name="Klenk H.P."/>
        </authorList>
    </citation>
    <scope>NUCLEOTIDE SEQUENCE [LARGE SCALE GENOMIC DNA]</scope>
    <source>
        <strain evidence="7">DSM 5631 / JCM 9629 / NBRC 100127 / Av18</strain>
    </source>
</reference>
<evidence type="ECO:0000313" key="7">
    <source>
        <dbReference type="Proteomes" id="UP000001901"/>
    </source>
</evidence>
<accession>D2RFZ6</accession>
<proteinExistence type="inferred from homology"/>
<feature type="transmembrane region" description="Helical" evidence="5">
    <location>
        <begin position="107"/>
        <end position="132"/>
    </location>
</feature>
<dbReference type="RefSeq" id="WP_012939557.1">
    <property type="nucleotide sequence ID" value="NC_013741.1"/>
</dbReference>
<sequence>MEPPEDREMPLQEHLAELRKRLLRVFVVFVIGIAIVFRFSGQMIKDFWSYVLPDTQINVVTPTEWFMVQLTFSFSVVLIVVYPYLVYELYQFARPGLYEHERRFVKIFLPFSYILFLVGVSLGFFIVVPRVFSISMLFNMGADPFLTAKKTLYSALKIILAFGLSFQIPVLAVIAVRIGLIDSKWLKSKRWIVYLAVFILATNLTLDISGISQIIVLTLVVIMYEFSIVLARIMEKNIKSTG</sequence>
<comment type="function">
    <text evidence="5">Part of the twin-arginine translocation (Tat) system that transports large folded proteins containing a characteristic twin-arginine motif in their signal peptide across membranes.</text>
</comment>
<feature type="transmembrane region" description="Helical" evidence="5">
    <location>
        <begin position="214"/>
        <end position="234"/>
    </location>
</feature>
<dbReference type="Proteomes" id="UP000001901">
    <property type="component" value="Chromosome"/>
</dbReference>
<dbReference type="Pfam" id="PF00902">
    <property type="entry name" value="TatC"/>
    <property type="match status" value="1"/>
</dbReference>
<keyword evidence="3 5" id="KW-1133">Transmembrane helix</keyword>
<comment type="subcellular location">
    <subcellularLocation>
        <location evidence="5">Cell membrane</location>
        <topology evidence="5">Multi-pass membrane protein</topology>
    </subcellularLocation>
    <subcellularLocation>
        <location evidence="1">Membrane</location>
        <topology evidence="1">Multi-pass membrane protein</topology>
    </subcellularLocation>
</comment>
<feature type="transmembrane region" description="Helical" evidence="5">
    <location>
        <begin position="21"/>
        <end position="40"/>
    </location>
</feature>
<keyword evidence="2 5" id="KW-0812">Transmembrane</keyword>
<dbReference type="GeneID" id="8738798"/>
<evidence type="ECO:0000256" key="3">
    <source>
        <dbReference type="ARBA" id="ARBA00022989"/>
    </source>
</evidence>
<feature type="transmembrane region" description="Helical" evidence="5">
    <location>
        <begin position="152"/>
        <end position="179"/>
    </location>
</feature>
<evidence type="ECO:0000256" key="5">
    <source>
        <dbReference type="HAMAP-Rule" id="MF_00902"/>
    </source>
</evidence>
<dbReference type="HOGENOM" id="CLU_031942_8_1_2"/>
<evidence type="ECO:0000313" key="6">
    <source>
        <dbReference type="EMBL" id="ADB57221.1"/>
    </source>
</evidence>
<gene>
    <name evidence="5" type="primary">tatC</name>
    <name evidence="6" type="ordered locus">Arcpr_0149</name>
</gene>
<dbReference type="NCBIfam" id="TIGR00945">
    <property type="entry name" value="tatC"/>
    <property type="match status" value="1"/>
</dbReference>
<dbReference type="PaxDb" id="572546-Arcpr_0149"/>
<organism evidence="6 7">
    <name type="scientific">Archaeoglobus profundus (strain DSM 5631 / JCM 9629 / NBRC 100127 / Av18)</name>
    <dbReference type="NCBI Taxonomy" id="572546"/>
    <lineage>
        <taxon>Archaea</taxon>
        <taxon>Methanobacteriati</taxon>
        <taxon>Methanobacteriota</taxon>
        <taxon>Archaeoglobi</taxon>
        <taxon>Archaeoglobales</taxon>
        <taxon>Archaeoglobaceae</taxon>
        <taxon>Archaeoglobus</taxon>
    </lineage>
</organism>
<dbReference type="STRING" id="572546.Arcpr_0149"/>
<keyword evidence="5" id="KW-0813">Transport</keyword>
<comment type="subunit">
    <text evidence="5">Forms a complex with TatA.</text>
</comment>
<comment type="similarity">
    <text evidence="5">Belongs to the TatC family.</text>
</comment>
<dbReference type="eggNOG" id="arCOG01919">
    <property type="taxonomic scope" value="Archaea"/>
</dbReference>
<dbReference type="EMBL" id="CP001857">
    <property type="protein sequence ID" value="ADB57221.1"/>
    <property type="molecule type" value="Genomic_DNA"/>
</dbReference>
<evidence type="ECO:0000256" key="2">
    <source>
        <dbReference type="ARBA" id="ARBA00022692"/>
    </source>
</evidence>
<keyword evidence="5" id="KW-0653">Protein transport</keyword>
<feature type="transmembrane region" description="Helical" evidence="5">
    <location>
        <begin position="191"/>
        <end position="208"/>
    </location>
</feature>
<keyword evidence="7" id="KW-1185">Reference proteome</keyword>
<keyword evidence="5" id="KW-1003">Cell membrane</keyword>
<dbReference type="PRINTS" id="PR01840">
    <property type="entry name" value="TATCFAMILY"/>
</dbReference>
<dbReference type="GO" id="GO:0009977">
    <property type="term" value="F:proton motive force dependent protein transmembrane transporter activity"/>
    <property type="evidence" value="ECO:0007669"/>
    <property type="project" value="TreeGrafter"/>
</dbReference>
<keyword evidence="4 5" id="KW-0472">Membrane</keyword>
<dbReference type="PANTHER" id="PTHR30371">
    <property type="entry name" value="SEC-INDEPENDENT PROTEIN TRANSLOCASE PROTEIN TATC"/>
    <property type="match status" value="1"/>
</dbReference>
<dbReference type="PANTHER" id="PTHR30371:SF0">
    <property type="entry name" value="SEC-INDEPENDENT PROTEIN TRANSLOCASE PROTEIN TATC, CHLOROPLASTIC-RELATED"/>
    <property type="match status" value="1"/>
</dbReference>
<keyword evidence="5" id="KW-0811">Translocation</keyword>
<protein>
    <recommendedName>
        <fullName evidence="5">Sec-independent protein translocase protein TatC</fullName>
    </recommendedName>
</protein>
<dbReference type="HAMAP" id="MF_00902">
    <property type="entry name" value="TatC"/>
    <property type="match status" value="1"/>
</dbReference>
<name>D2RFZ6_ARCPA</name>
<evidence type="ECO:0000256" key="1">
    <source>
        <dbReference type="ARBA" id="ARBA00004141"/>
    </source>
</evidence>
<dbReference type="GO" id="GO:0033281">
    <property type="term" value="C:TAT protein transport complex"/>
    <property type="evidence" value="ECO:0007669"/>
    <property type="project" value="UniProtKB-UniRule"/>
</dbReference>
<dbReference type="OrthoDB" id="198870at2157"/>
<dbReference type="GO" id="GO:0065002">
    <property type="term" value="P:intracellular protein transmembrane transport"/>
    <property type="evidence" value="ECO:0007669"/>
    <property type="project" value="TreeGrafter"/>
</dbReference>
<dbReference type="GO" id="GO:0043953">
    <property type="term" value="P:protein transport by the Tat complex"/>
    <property type="evidence" value="ECO:0007669"/>
    <property type="project" value="UniProtKB-UniRule"/>
</dbReference>
<evidence type="ECO:0000256" key="4">
    <source>
        <dbReference type="ARBA" id="ARBA00023136"/>
    </source>
</evidence>
<dbReference type="KEGG" id="apo:Arcpr_0149"/>
<feature type="transmembrane region" description="Helical" evidence="5">
    <location>
        <begin position="66"/>
        <end position="87"/>
    </location>
</feature>
<dbReference type="AlphaFoldDB" id="D2RFZ6"/>
<dbReference type="InterPro" id="IPR002033">
    <property type="entry name" value="TatC"/>
</dbReference>